<dbReference type="PANTHER" id="PTHR34145:SF28">
    <property type="entry name" value="F-BOX DOMAIN-CONTAINING PROTEIN"/>
    <property type="match status" value="1"/>
</dbReference>
<dbReference type="AlphaFoldDB" id="A0AAD4WE60"/>
<evidence type="ECO:0000259" key="1">
    <source>
        <dbReference type="PROSITE" id="PS50181"/>
    </source>
</evidence>
<dbReference type="Pfam" id="PF23622">
    <property type="entry name" value="LRR_At1g61320_AtMIF1"/>
    <property type="match status" value="1"/>
</dbReference>
<reference evidence="2 3" key="1">
    <citation type="journal article" date="2022" name="G3 (Bethesda)">
        <title>Whole-genome sequence and methylome profiling of the almond [Prunus dulcis (Mill.) D.A. Webb] cultivar 'Nonpareil'.</title>
        <authorList>
            <person name="D'Amico-Willman K.M."/>
            <person name="Ouma W.Z."/>
            <person name="Meulia T."/>
            <person name="Sideli G.M."/>
            <person name="Gradziel T.M."/>
            <person name="Fresnedo-Ramirez J."/>
        </authorList>
    </citation>
    <scope>NUCLEOTIDE SEQUENCE [LARGE SCALE GENOMIC DNA]</scope>
    <source>
        <strain evidence="2">Clone GOH B32 T37-40</strain>
    </source>
</reference>
<comment type="caution">
    <text evidence="2">The sequence shown here is derived from an EMBL/GenBank/DDBJ whole genome shotgun (WGS) entry which is preliminary data.</text>
</comment>
<gene>
    <name evidence="2" type="ORF">L3X38_019701</name>
</gene>
<dbReference type="PROSITE" id="PS50181">
    <property type="entry name" value="FBOX"/>
    <property type="match status" value="1"/>
</dbReference>
<organism evidence="2 3">
    <name type="scientific">Prunus dulcis</name>
    <name type="common">Almond</name>
    <name type="synonym">Amygdalus dulcis</name>
    <dbReference type="NCBI Taxonomy" id="3755"/>
    <lineage>
        <taxon>Eukaryota</taxon>
        <taxon>Viridiplantae</taxon>
        <taxon>Streptophyta</taxon>
        <taxon>Embryophyta</taxon>
        <taxon>Tracheophyta</taxon>
        <taxon>Spermatophyta</taxon>
        <taxon>Magnoliopsida</taxon>
        <taxon>eudicotyledons</taxon>
        <taxon>Gunneridae</taxon>
        <taxon>Pentapetalae</taxon>
        <taxon>rosids</taxon>
        <taxon>fabids</taxon>
        <taxon>Rosales</taxon>
        <taxon>Rosaceae</taxon>
        <taxon>Amygdaloideae</taxon>
        <taxon>Amygdaleae</taxon>
        <taxon>Prunus</taxon>
    </lineage>
</organism>
<accession>A0AAD4WE60</accession>
<dbReference type="CDD" id="cd22160">
    <property type="entry name" value="F-box_AtFBL13-like"/>
    <property type="match status" value="1"/>
</dbReference>
<dbReference type="Gene3D" id="1.20.1280.50">
    <property type="match status" value="1"/>
</dbReference>
<dbReference type="PANTHER" id="PTHR34145">
    <property type="entry name" value="OS02G0105600 PROTEIN"/>
    <property type="match status" value="1"/>
</dbReference>
<sequence length="626" mass="72251">METRSAKKRRLIEEENKRNIGVGRDRLSDLPDDIAHRLLSFLPTKFVARTSVLSKRWRYLWACFPILNFSQVSDPWMTDSMATEDIISAVLSRRHEKSNIKFFGFKGHLKVQWLHDWIPWLVKHKVEELVLRILSGTGMLDFPRPLSRCDSLRSFTLEGKSPFLLFSSSYVKATSGLRNLHTLSLTGVEFSDDDLFSDSSFPFLEKLTIDDCVGIIHLKICCLKVKDLQIYRIRRMNSLDISGMSLETLKINNCFKDMRVNESCVNVFAPNLRSFCWVGSNFAVKFLIQSFPILRTAQINYHFPFTRIKTQCAVNLFSAFSQVQNLSLYHQIFKILSNIYFELGGLPCSFKNLNTLYISTSLSKSDIPGIACLFKSSPVVHKLGIRIYCSRGPDGDKWDNYLLSGRYTEEQFWEAQAQTLNPLLCHLKVVKIQNLKDMKHEGVVNIARVQELVLHIWFSPYAFDFPSVLECDSLRSLTLTGSFRYEPRTPRNLYRWQHPFWFSYVKGTSGLRKLHTLSLTGVDFSDDLKDLQVFSVSKLNSVDISRMRLETLKFTQCFGECCVNIFGKCLIQSFPVLRKADIYYPLNVKGIKIHSTVNLFSAISQVQNRRLSFEIFEVSLPICLIY</sequence>
<feature type="domain" description="F-box" evidence="1">
    <location>
        <begin position="24"/>
        <end position="60"/>
    </location>
</feature>
<dbReference type="EMBL" id="JAJFAZ020000003">
    <property type="protein sequence ID" value="KAI5340427.1"/>
    <property type="molecule type" value="Genomic_DNA"/>
</dbReference>
<dbReference type="InterPro" id="IPR001810">
    <property type="entry name" value="F-box_dom"/>
</dbReference>
<dbReference type="SUPFAM" id="SSF81383">
    <property type="entry name" value="F-box domain"/>
    <property type="match status" value="1"/>
</dbReference>
<protein>
    <recommendedName>
        <fullName evidence="1">F-box domain-containing protein</fullName>
    </recommendedName>
</protein>
<dbReference type="InterPro" id="IPR053772">
    <property type="entry name" value="At1g61320/At1g61330-like"/>
</dbReference>
<name>A0AAD4WE60_PRUDU</name>
<proteinExistence type="predicted"/>
<dbReference type="Gene3D" id="3.80.10.10">
    <property type="entry name" value="Ribonuclease Inhibitor"/>
    <property type="match status" value="1"/>
</dbReference>
<dbReference type="SUPFAM" id="SSF52047">
    <property type="entry name" value="RNI-like"/>
    <property type="match status" value="1"/>
</dbReference>
<dbReference type="Pfam" id="PF00646">
    <property type="entry name" value="F-box"/>
    <property type="match status" value="1"/>
</dbReference>
<evidence type="ECO:0000313" key="3">
    <source>
        <dbReference type="Proteomes" id="UP001054821"/>
    </source>
</evidence>
<keyword evidence="3" id="KW-1185">Reference proteome</keyword>
<dbReference type="InterPro" id="IPR053781">
    <property type="entry name" value="F-box_AtFBL13-like"/>
</dbReference>
<dbReference type="InterPro" id="IPR032675">
    <property type="entry name" value="LRR_dom_sf"/>
</dbReference>
<dbReference type="InterPro" id="IPR055357">
    <property type="entry name" value="LRR_At1g61320_AtMIF1"/>
</dbReference>
<dbReference type="Proteomes" id="UP001054821">
    <property type="component" value="Chromosome 3"/>
</dbReference>
<evidence type="ECO:0000313" key="2">
    <source>
        <dbReference type="EMBL" id="KAI5340427.1"/>
    </source>
</evidence>
<dbReference type="InterPro" id="IPR036047">
    <property type="entry name" value="F-box-like_dom_sf"/>
</dbReference>